<dbReference type="EMBL" id="VYQA01000030">
    <property type="protein sequence ID" value="KAA9024193.1"/>
    <property type="molecule type" value="Genomic_DNA"/>
</dbReference>
<accession>A0A5J5HRW0</accession>
<dbReference type="Proteomes" id="UP000326364">
    <property type="component" value="Unassembled WGS sequence"/>
</dbReference>
<dbReference type="RefSeq" id="WP_120252895.1">
    <property type="nucleotide sequence ID" value="NZ_JBNNIY010000024.1"/>
</dbReference>
<evidence type="ECO:0000313" key="4">
    <source>
        <dbReference type="Proteomes" id="UP000325933"/>
    </source>
</evidence>
<evidence type="ECO:0000313" key="2">
    <source>
        <dbReference type="EMBL" id="KAA9011599.1"/>
    </source>
</evidence>
<dbReference type="Proteomes" id="UP000325933">
    <property type="component" value="Unassembled WGS sequence"/>
</dbReference>
<evidence type="ECO:0000313" key="5">
    <source>
        <dbReference type="Proteomes" id="UP000326364"/>
    </source>
</evidence>
<proteinExistence type="predicted"/>
<comment type="caution">
    <text evidence="3">The sequence shown here is derived from an EMBL/GenBank/DDBJ whole genome shotgun (WGS) entry which is preliminary data.</text>
</comment>
<dbReference type="InterPro" id="IPR052189">
    <property type="entry name" value="L-asp_N-monooxygenase_NS-form"/>
</dbReference>
<sequence length="559" mass="62025">MTTPFSIAFVGAGPTAIYTFCAFLREISGTAQVTIYEEQPRAGLGTPYRPGWNDPAMLSNIASIEIPPISETLIDWLERQPRARLVRLGIDPDQIDDHAFYPRVALGEYFLDQFNGLIDEARTRGISVEIATSCRVTDIRAEDGGLHLSVEPRHGEACERIYDRVVLATGHQWPEEPEVRPGYFLSPWPATALQRIPPVSVGIRGSSLTAIDAAVALAVAHGTMIETESEAIDYRIHPGAEKLCITMMSRKGLLPEADFYYPIPFEPLSTCTPEAIERLIAEDCAHLLDGSYDLFRAELATADPGYADKVGLSELSLEDFAERYFAERVAADPFEWAVANVAEARENFERKYTVPWRYAILRMHEVLGLIVPHLEEEALKRFNRYLKPVFVDEYATVPHLSIERLLALHRAGHLSVIALGEDHRIYTGGSERGAVVTVGGERRHFPAFIDATGQRPLEAEKFPFPTLLEQDVIRDAAEDDAPGIKGIVVDEDFHPVSDHPARDRLFCLSIPFILERHPFVQGITSSHELGGTVGAALAQAADAMRDRQGEAFGDEERAS</sequence>
<dbReference type="EMBL" id="VYQB01000031">
    <property type="protein sequence ID" value="KAA9011599.1"/>
    <property type="molecule type" value="Genomic_DNA"/>
</dbReference>
<feature type="domain" description="FAD-dependent urate hydroxylase HpyO/Asp monooxygenase CreE-like FAD/NAD(P)-binding" evidence="1">
    <location>
        <begin position="8"/>
        <end position="172"/>
    </location>
</feature>
<dbReference type="SUPFAM" id="SSF51905">
    <property type="entry name" value="FAD/NAD(P)-binding domain"/>
    <property type="match status" value="1"/>
</dbReference>
<dbReference type="InterPro" id="IPR038732">
    <property type="entry name" value="HpyO/CreE_NAD-binding"/>
</dbReference>
<evidence type="ECO:0000259" key="1">
    <source>
        <dbReference type="Pfam" id="PF13454"/>
    </source>
</evidence>
<dbReference type="Gene3D" id="3.50.50.60">
    <property type="entry name" value="FAD/NAD(P)-binding domain"/>
    <property type="match status" value="1"/>
</dbReference>
<name>A0A5J5HRW0_9SPHN</name>
<gene>
    <name evidence="3" type="ORF">F4U95_22630</name>
    <name evidence="2" type="ORF">F4U96_22700</name>
</gene>
<keyword evidence="5" id="KW-1185">Reference proteome</keyword>
<protein>
    <submittedName>
        <fullName evidence="3">FAD-dependent oxidoreductase</fullName>
    </submittedName>
</protein>
<dbReference type="PANTHER" id="PTHR40254:SF1">
    <property type="entry name" value="BLR0577 PROTEIN"/>
    <property type="match status" value="1"/>
</dbReference>
<evidence type="ECO:0000313" key="3">
    <source>
        <dbReference type="EMBL" id="KAA9024193.1"/>
    </source>
</evidence>
<dbReference type="PANTHER" id="PTHR40254">
    <property type="entry name" value="BLR0577 PROTEIN"/>
    <property type="match status" value="1"/>
</dbReference>
<dbReference type="InterPro" id="IPR036188">
    <property type="entry name" value="FAD/NAD-bd_sf"/>
</dbReference>
<reference evidence="4 5" key="1">
    <citation type="submission" date="2019-09" db="EMBL/GenBank/DDBJ databases">
        <authorList>
            <person name="Feng G."/>
        </authorList>
    </citation>
    <scope>NUCLEOTIDE SEQUENCE [LARGE SCALE GENOMIC DNA]</scope>
    <source>
        <strain evidence="3 4">KACC 19283</strain>
        <strain evidence="2 5">KACC 19284</strain>
    </source>
</reference>
<dbReference type="AlphaFoldDB" id="A0A5J5HRW0"/>
<dbReference type="Pfam" id="PF13454">
    <property type="entry name" value="NAD_binding_9"/>
    <property type="match status" value="1"/>
</dbReference>
<organism evidence="3 4">
    <name type="scientific">Sphingobium limneticum</name>
    <dbReference type="NCBI Taxonomy" id="1007511"/>
    <lineage>
        <taxon>Bacteria</taxon>
        <taxon>Pseudomonadati</taxon>
        <taxon>Pseudomonadota</taxon>
        <taxon>Alphaproteobacteria</taxon>
        <taxon>Sphingomonadales</taxon>
        <taxon>Sphingomonadaceae</taxon>
        <taxon>Sphingobium</taxon>
    </lineage>
</organism>